<name>A0AAD7KYS2_QUISA</name>
<proteinExistence type="predicted"/>
<evidence type="ECO:0000313" key="2">
    <source>
        <dbReference type="EMBL" id="KAJ7948409.1"/>
    </source>
</evidence>
<dbReference type="AlphaFoldDB" id="A0AAD7KYS2"/>
<evidence type="ECO:0000256" key="1">
    <source>
        <dbReference type="SAM" id="Phobius"/>
    </source>
</evidence>
<dbReference type="PANTHER" id="PTHR33834">
    <property type="entry name" value="SIGNALING PEPTIDE TAXIMIN 2"/>
    <property type="match status" value="1"/>
</dbReference>
<keyword evidence="1" id="KW-0472">Membrane</keyword>
<dbReference type="EMBL" id="JARAOO010000012">
    <property type="protein sequence ID" value="KAJ7948409.1"/>
    <property type="molecule type" value="Genomic_DNA"/>
</dbReference>
<keyword evidence="1" id="KW-1133">Transmembrane helix</keyword>
<feature type="transmembrane region" description="Helical" evidence="1">
    <location>
        <begin position="19"/>
        <end position="49"/>
    </location>
</feature>
<reference evidence="2" key="1">
    <citation type="journal article" date="2023" name="Science">
        <title>Elucidation of the pathway for biosynthesis of saponin adjuvants from the soapbark tree.</title>
        <authorList>
            <person name="Reed J."/>
            <person name="Orme A."/>
            <person name="El-Demerdash A."/>
            <person name="Owen C."/>
            <person name="Martin L.B.B."/>
            <person name="Misra R.C."/>
            <person name="Kikuchi S."/>
            <person name="Rejzek M."/>
            <person name="Martin A.C."/>
            <person name="Harkess A."/>
            <person name="Leebens-Mack J."/>
            <person name="Louveau T."/>
            <person name="Stephenson M.J."/>
            <person name="Osbourn A."/>
        </authorList>
    </citation>
    <scope>NUCLEOTIDE SEQUENCE</scope>
    <source>
        <strain evidence="2">S10</strain>
    </source>
</reference>
<gene>
    <name evidence="2" type="ORF">O6P43_028887</name>
</gene>
<dbReference type="PANTHER" id="PTHR33834:SF2">
    <property type="entry name" value="SIGNALING PEPTIDE TAXIMIN 1"/>
    <property type="match status" value="1"/>
</dbReference>
<dbReference type="Proteomes" id="UP001163823">
    <property type="component" value="Chromosome 12"/>
</dbReference>
<protein>
    <submittedName>
        <fullName evidence="2">Transmembrane protein</fullName>
    </submittedName>
</protein>
<accession>A0AAD7KYS2</accession>
<keyword evidence="1 2" id="KW-0812">Transmembrane</keyword>
<dbReference type="KEGG" id="qsa:O6P43_028887"/>
<comment type="caution">
    <text evidence="2">The sequence shown here is derived from an EMBL/GenBank/DDBJ whole genome shotgun (WGS) entry which is preliminary data.</text>
</comment>
<keyword evidence="3" id="KW-1185">Reference proteome</keyword>
<sequence>MCSGDGECRPLGFLLGLPFALLSLILSIVGIIIWIVGLLLSCIMPLLFLPDGNSGVGSRVGQGSHTCNEVVHFSNSLLIFFC</sequence>
<evidence type="ECO:0000313" key="3">
    <source>
        <dbReference type="Proteomes" id="UP001163823"/>
    </source>
</evidence>
<dbReference type="InterPro" id="IPR055283">
    <property type="entry name" value="TAXIMIN_1/2"/>
</dbReference>
<organism evidence="2 3">
    <name type="scientific">Quillaja saponaria</name>
    <name type="common">Soap bark tree</name>
    <dbReference type="NCBI Taxonomy" id="32244"/>
    <lineage>
        <taxon>Eukaryota</taxon>
        <taxon>Viridiplantae</taxon>
        <taxon>Streptophyta</taxon>
        <taxon>Embryophyta</taxon>
        <taxon>Tracheophyta</taxon>
        <taxon>Spermatophyta</taxon>
        <taxon>Magnoliopsida</taxon>
        <taxon>eudicotyledons</taxon>
        <taxon>Gunneridae</taxon>
        <taxon>Pentapetalae</taxon>
        <taxon>rosids</taxon>
        <taxon>fabids</taxon>
        <taxon>Fabales</taxon>
        <taxon>Quillajaceae</taxon>
        <taxon>Quillaja</taxon>
    </lineage>
</organism>